<dbReference type="Proteomes" id="UP000759537">
    <property type="component" value="Unassembled WGS sequence"/>
</dbReference>
<feature type="domain" description="Cryptic loci regulator 2 C-terminal" evidence="2">
    <location>
        <begin position="502"/>
        <end position="608"/>
    </location>
</feature>
<reference evidence="4" key="2">
    <citation type="journal article" date="2020" name="Nat. Commun.">
        <title>Large-scale genome sequencing of mycorrhizal fungi provides insights into the early evolution of symbiotic traits.</title>
        <authorList>
            <person name="Miyauchi S."/>
            <person name="Kiss E."/>
            <person name="Kuo A."/>
            <person name="Drula E."/>
            <person name="Kohler A."/>
            <person name="Sanchez-Garcia M."/>
            <person name="Morin E."/>
            <person name="Andreopoulos B."/>
            <person name="Barry K.W."/>
            <person name="Bonito G."/>
            <person name="Buee M."/>
            <person name="Carver A."/>
            <person name="Chen C."/>
            <person name="Cichocki N."/>
            <person name="Clum A."/>
            <person name="Culley D."/>
            <person name="Crous P.W."/>
            <person name="Fauchery L."/>
            <person name="Girlanda M."/>
            <person name="Hayes R.D."/>
            <person name="Keri Z."/>
            <person name="LaButti K."/>
            <person name="Lipzen A."/>
            <person name="Lombard V."/>
            <person name="Magnuson J."/>
            <person name="Maillard F."/>
            <person name="Murat C."/>
            <person name="Nolan M."/>
            <person name="Ohm R.A."/>
            <person name="Pangilinan J."/>
            <person name="Pereira M.F."/>
            <person name="Perotto S."/>
            <person name="Peter M."/>
            <person name="Pfister S."/>
            <person name="Riley R."/>
            <person name="Sitrit Y."/>
            <person name="Stielow J.B."/>
            <person name="Szollosi G."/>
            <person name="Zifcakova L."/>
            <person name="Stursova M."/>
            <person name="Spatafora J.W."/>
            <person name="Tedersoo L."/>
            <person name="Vaario L.M."/>
            <person name="Yamada A."/>
            <person name="Yan M."/>
            <person name="Wang P."/>
            <person name="Xu J."/>
            <person name="Bruns T."/>
            <person name="Baldrian P."/>
            <person name="Vilgalys R."/>
            <person name="Dunand C."/>
            <person name="Henrissat B."/>
            <person name="Grigoriev I.V."/>
            <person name="Hibbett D."/>
            <person name="Nagy L.G."/>
            <person name="Martin F.M."/>
        </authorList>
    </citation>
    <scope>NUCLEOTIDE SEQUENCE</scope>
    <source>
        <strain evidence="4">Prilba</strain>
    </source>
</reference>
<accession>A0A9P5T9G5</accession>
<dbReference type="GO" id="GO:0030466">
    <property type="term" value="P:silent mating-type cassette heterochromatin formation"/>
    <property type="evidence" value="ECO:0007669"/>
    <property type="project" value="TreeGrafter"/>
</dbReference>
<evidence type="ECO:0008006" key="6">
    <source>
        <dbReference type="Google" id="ProtNLM"/>
    </source>
</evidence>
<dbReference type="Pfam" id="PF10383">
    <property type="entry name" value="Clr2"/>
    <property type="match status" value="1"/>
</dbReference>
<name>A0A9P5T9G5_9AGAM</name>
<dbReference type="GO" id="GO:0033553">
    <property type="term" value="C:rDNA heterochromatin"/>
    <property type="evidence" value="ECO:0007669"/>
    <property type="project" value="TreeGrafter"/>
</dbReference>
<dbReference type="Pfam" id="PF16761">
    <property type="entry name" value="Clr2_transil"/>
    <property type="match status" value="1"/>
</dbReference>
<evidence type="ECO:0000313" key="4">
    <source>
        <dbReference type="EMBL" id="KAF8480936.1"/>
    </source>
</evidence>
<feature type="compositionally biased region" description="Polar residues" evidence="1">
    <location>
        <begin position="300"/>
        <end position="318"/>
    </location>
</feature>
<sequence length="865" mass="94972">MKDSMSRAAHSGHTLPPNPEFLEFERTDGDAKQWPTNTKEVVDGDGQVNYMKPLGPDDSSDIHWRCQVAMKVAERLGRPSGKNYVLRFWPEGYHMYCHYKGRQSSPRQDLYLIGSVHAKRFRSIPEFVPHAIWLMTDPTLDRGNCECKYCAKVPQRVISESLGFRSRSTPTTPLSGTRVHRVGRDRERRAPRTAPSEYATVRRAPKAKLEKGPSQVMLQERYADLQAMYSDTTAELRRWYRVGELVWCALDPPIHGVEASITFWPGLVDDCTFKAETLPRPKSPSIHSADGDFEMEDGTDSAQVVTQLDQKSGSNDAGSSGVVPYPITPHPGNSKSVKETPLPWIVRQKTIYKVKLLGINHDYVAIETQVLPYQGYTPSHELLRALQDVPVDRITSKPEEIAAFNPSPPDEESVEPGFDNSGKRFADATAPYTLAIEIAAGIAVCWTPTDEWDFKMAIPPPSPPRSVDPAVASASAPAGDSENYSLRSRAPQMSSVVTQTRYQGLWLGAERIWTDDLVRIKAARGQIAPQGSPQILPPSGPSKSTIAGLGLDQQKDEEVLKSHGARDRGVFMQLEALFVVDVPDANGAGVHAECRASGMLYELADEDWEESLLEGPSTEVTNGEAGTGLSTPPRPRNPGASPELHVGEPFMSAPSPLKQLPSQNDGAVTPTTLIAKDAPSGAPMGTPPRDRNKVFKVAGTRADVDTPNTQLSRPKKMNAVPLPPPPRGFRFRPILPEGFEVVVSLALVSGRYYPRLLAHPMLRPIVRDMQGHANEAAARLDGHHLFALEGILPGFFNASEATRWKPGRAVMVRDAVAERSSGLARVWEVRRQQAQEAIPPGPAGLYTCDITPMMGWAEKGNMGDS</sequence>
<reference evidence="4" key="1">
    <citation type="submission" date="2019-10" db="EMBL/GenBank/DDBJ databases">
        <authorList>
            <consortium name="DOE Joint Genome Institute"/>
            <person name="Kuo A."/>
            <person name="Miyauchi S."/>
            <person name="Kiss E."/>
            <person name="Drula E."/>
            <person name="Kohler A."/>
            <person name="Sanchez-Garcia M."/>
            <person name="Andreopoulos B."/>
            <person name="Barry K.W."/>
            <person name="Bonito G."/>
            <person name="Buee M."/>
            <person name="Carver A."/>
            <person name="Chen C."/>
            <person name="Cichocki N."/>
            <person name="Clum A."/>
            <person name="Culley D."/>
            <person name="Crous P.W."/>
            <person name="Fauchery L."/>
            <person name="Girlanda M."/>
            <person name="Hayes R."/>
            <person name="Keri Z."/>
            <person name="LaButti K."/>
            <person name="Lipzen A."/>
            <person name="Lombard V."/>
            <person name="Magnuson J."/>
            <person name="Maillard F."/>
            <person name="Morin E."/>
            <person name="Murat C."/>
            <person name="Nolan M."/>
            <person name="Ohm R."/>
            <person name="Pangilinan J."/>
            <person name="Pereira M."/>
            <person name="Perotto S."/>
            <person name="Peter M."/>
            <person name="Riley R."/>
            <person name="Sitrit Y."/>
            <person name="Stielow B."/>
            <person name="Szollosi G."/>
            <person name="Zifcakova L."/>
            <person name="Stursova M."/>
            <person name="Spatafora J.W."/>
            <person name="Tedersoo L."/>
            <person name="Vaario L.-M."/>
            <person name="Yamada A."/>
            <person name="Yan M."/>
            <person name="Wang P."/>
            <person name="Xu J."/>
            <person name="Bruns T."/>
            <person name="Baldrian P."/>
            <person name="Vilgalys R."/>
            <person name="Henrissat B."/>
            <person name="Grigoriev I.V."/>
            <person name="Hibbett D."/>
            <person name="Nagy L.G."/>
            <person name="Martin F.M."/>
        </authorList>
    </citation>
    <scope>NUCLEOTIDE SEQUENCE</scope>
    <source>
        <strain evidence="4">Prilba</strain>
    </source>
</reference>
<dbReference type="InterPro" id="IPR038986">
    <property type="entry name" value="Clr2"/>
</dbReference>
<dbReference type="InterPro" id="IPR031915">
    <property type="entry name" value="Clr2_N"/>
</dbReference>
<dbReference type="InterPro" id="IPR018839">
    <property type="entry name" value="Tscrpt-silencing_Clr2_C"/>
</dbReference>
<feature type="region of interest" description="Disordered" evidence="1">
    <location>
        <begin position="1"/>
        <end position="23"/>
    </location>
</feature>
<evidence type="ECO:0000313" key="5">
    <source>
        <dbReference type="Proteomes" id="UP000759537"/>
    </source>
</evidence>
<feature type="region of interest" description="Disordered" evidence="1">
    <location>
        <begin position="30"/>
        <end position="49"/>
    </location>
</feature>
<dbReference type="AlphaFoldDB" id="A0A9P5T9G5"/>
<protein>
    <recommendedName>
        <fullName evidence="6">Cryptic loci regulator 2 N-terminal domain-containing protein</fullName>
    </recommendedName>
</protein>
<evidence type="ECO:0000256" key="1">
    <source>
        <dbReference type="SAM" id="MobiDB-lite"/>
    </source>
</evidence>
<proteinExistence type="predicted"/>
<evidence type="ECO:0000259" key="2">
    <source>
        <dbReference type="Pfam" id="PF10383"/>
    </source>
</evidence>
<dbReference type="PANTHER" id="PTHR38046:SF1">
    <property type="entry name" value="CRYPTIC LOCI REGULATOR 2"/>
    <property type="match status" value="1"/>
</dbReference>
<feature type="domain" description="Cryptic loci regulator 2 N-terminal" evidence="3">
    <location>
        <begin position="84"/>
        <end position="150"/>
    </location>
</feature>
<dbReference type="PANTHER" id="PTHR38046">
    <property type="entry name" value="CRYPTIC LOCI REGULATOR 2"/>
    <property type="match status" value="1"/>
</dbReference>
<dbReference type="GO" id="GO:0070824">
    <property type="term" value="C:SHREC complex"/>
    <property type="evidence" value="ECO:0007669"/>
    <property type="project" value="InterPro"/>
</dbReference>
<gene>
    <name evidence="4" type="ORF">DFH94DRAFT_838492</name>
</gene>
<organism evidence="4 5">
    <name type="scientific">Russula ochroleuca</name>
    <dbReference type="NCBI Taxonomy" id="152965"/>
    <lineage>
        <taxon>Eukaryota</taxon>
        <taxon>Fungi</taxon>
        <taxon>Dikarya</taxon>
        <taxon>Basidiomycota</taxon>
        <taxon>Agaricomycotina</taxon>
        <taxon>Agaricomycetes</taxon>
        <taxon>Russulales</taxon>
        <taxon>Russulaceae</taxon>
        <taxon>Russula</taxon>
    </lineage>
</organism>
<dbReference type="OrthoDB" id="2421327at2759"/>
<dbReference type="GO" id="GO:0031934">
    <property type="term" value="C:mating-type region heterochromatin"/>
    <property type="evidence" value="ECO:0007669"/>
    <property type="project" value="TreeGrafter"/>
</dbReference>
<keyword evidence="5" id="KW-1185">Reference proteome</keyword>
<evidence type="ECO:0000259" key="3">
    <source>
        <dbReference type="Pfam" id="PF16761"/>
    </source>
</evidence>
<dbReference type="EMBL" id="WHVB01000007">
    <property type="protein sequence ID" value="KAF8480936.1"/>
    <property type="molecule type" value="Genomic_DNA"/>
</dbReference>
<feature type="region of interest" description="Disordered" evidence="1">
    <location>
        <begin position="167"/>
        <end position="197"/>
    </location>
</feature>
<feature type="region of interest" description="Disordered" evidence="1">
    <location>
        <begin position="704"/>
        <end position="724"/>
    </location>
</feature>
<comment type="caution">
    <text evidence="4">The sequence shown here is derived from an EMBL/GenBank/DDBJ whole genome shotgun (WGS) entry which is preliminary data.</text>
</comment>
<feature type="compositionally biased region" description="Low complexity" evidence="1">
    <location>
        <begin position="467"/>
        <end position="481"/>
    </location>
</feature>
<feature type="region of interest" description="Disordered" evidence="1">
    <location>
        <begin position="278"/>
        <end position="336"/>
    </location>
</feature>
<feature type="region of interest" description="Disordered" evidence="1">
    <location>
        <begin position="612"/>
        <end position="644"/>
    </location>
</feature>
<feature type="region of interest" description="Disordered" evidence="1">
    <location>
        <begin position="460"/>
        <end position="487"/>
    </location>
</feature>